<dbReference type="Pfam" id="PF01094">
    <property type="entry name" value="ANF_receptor"/>
    <property type="match status" value="1"/>
</dbReference>
<keyword evidence="10 15" id="KW-0675">Receptor</keyword>
<dbReference type="InterPro" id="IPR001828">
    <property type="entry name" value="ANF_lig-bd_rcpt"/>
</dbReference>
<feature type="domain" description="Ionotropic glutamate receptor C-terminal" evidence="19">
    <location>
        <begin position="479"/>
        <end position="826"/>
    </location>
</feature>
<evidence type="ECO:0000256" key="10">
    <source>
        <dbReference type="ARBA" id="ARBA00023170"/>
    </source>
</evidence>
<reference evidence="20 21" key="1">
    <citation type="journal article" date="2018" name="Nat. Genet.">
        <title>The Rosa genome provides new insights in the design of modern roses.</title>
        <authorList>
            <person name="Bendahmane M."/>
        </authorList>
    </citation>
    <scope>NUCLEOTIDE SEQUENCE [LARGE SCALE GENOMIC DNA]</scope>
    <source>
        <strain evidence="21">cv. Old Blush</strain>
    </source>
</reference>
<keyword evidence="4 15" id="KW-0813">Transport</keyword>
<comment type="subcellular location">
    <subcellularLocation>
        <location evidence="1">Membrane</location>
        <topology evidence="1">Multi-pass membrane protein</topology>
    </subcellularLocation>
</comment>
<feature type="chain" id="PRO_5015130910" description="Glutamate receptor" evidence="18">
    <location>
        <begin position="33"/>
        <end position="959"/>
    </location>
</feature>
<keyword evidence="11" id="KW-0325">Glycoprotein</keyword>
<dbReference type="Gene3D" id="3.40.190.10">
    <property type="entry name" value="Periplasmic binding protein-like II"/>
    <property type="match status" value="2"/>
</dbReference>
<evidence type="ECO:0000256" key="6">
    <source>
        <dbReference type="ARBA" id="ARBA00022729"/>
    </source>
</evidence>
<comment type="function">
    <text evidence="14">Glutamate-gated receptor that probably acts as a non-selective cation channel. May be involved in light-signal transduction and calcium homeostasis via the regulation of calcium influx into cells.</text>
</comment>
<evidence type="ECO:0000256" key="18">
    <source>
        <dbReference type="SAM" id="SignalP"/>
    </source>
</evidence>
<evidence type="ECO:0000256" key="17">
    <source>
        <dbReference type="SAM" id="Phobius"/>
    </source>
</evidence>
<keyword evidence="6 18" id="KW-0732">Signal</keyword>
<dbReference type="GO" id="GO:0015276">
    <property type="term" value="F:ligand-gated monoatomic ion channel activity"/>
    <property type="evidence" value="ECO:0007669"/>
    <property type="project" value="InterPro"/>
</dbReference>
<evidence type="ECO:0000256" key="12">
    <source>
        <dbReference type="ARBA" id="ARBA00023286"/>
    </source>
</evidence>
<evidence type="ECO:0000256" key="2">
    <source>
        <dbReference type="ARBA" id="ARBA00008685"/>
    </source>
</evidence>
<keyword evidence="7 17" id="KW-1133">Transmembrane helix</keyword>
<dbReference type="Proteomes" id="UP000238479">
    <property type="component" value="Chromosome 6"/>
</dbReference>
<dbReference type="EMBL" id="PDCK01000044">
    <property type="protein sequence ID" value="PRQ24216.1"/>
    <property type="molecule type" value="Genomic_DNA"/>
</dbReference>
<dbReference type="InterPro" id="IPR028082">
    <property type="entry name" value="Peripla_BP_I"/>
</dbReference>
<dbReference type="InterPro" id="IPR044440">
    <property type="entry name" value="GABAb_receptor_plant_PBP1"/>
</dbReference>
<comment type="subunit">
    <text evidence="3">May form heteromers.</text>
</comment>
<evidence type="ECO:0000256" key="4">
    <source>
        <dbReference type="ARBA" id="ARBA00022448"/>
    </source>
</evidence>
<evidence type="ECO:0000256" key="7">
    <source>
        <dbReference type="ARBA" id="ARBA00022989"/>
    </source>
</evidence>
<dbReference type="GO" id="GO:0016020">
    <property type="term" value="C:membrane"/>
    <property type="evidence" value="ECO:0007669"/>
    <property type="project" value="UniProtKB-SubCell"/>
</dbReference>
<accession>A0A2P6PQN6</accession>
<dbReference type="Gramene" id="PRQ24216">
    <property type="protein sequence ID" value="PRQ24216"/>
    <property type="gene ID" value="RchiOBHm_Chr6g0269951"/>
</dbReference>
<dbReference type="CDD" id="cd13686">
    <property type="entry name" value="GluR_Plant"/>
    <property type="match status" value="1"/>
</dbReference>
<dbReference type="InterPro" id="IPR017103">
    <property type="entry name" value="Iontropic_Glu_rcpt_pln"/>
</dbReference>
<sequence>MINKAKYPSSLENKLALSFMFFLFLSSSITLAMPQSKTIIPVNVGVVLDDHIHSRAQKIWLSCIKMALFDFYASNAHYKSRVVLKVRDSKRNVVHAAAAALDLIKNEKVRAIIGPVTTMETSFVINLGNEAHVPIISFSSTSPSLTSIRSSYFFQFAQNDSIQVEVISSIVKAFGWRQVVPIYIDTAYGEAIIPYLTDALDEVGARVPYRSVISPSATDDQIEKELYKLMTMQTRVFLVHMTTSLCSRVLYKAKAIGMMSEGYVWIMTSGITNRLRMTDDFSFLNSLDGILGVQTYVPKTKELHQEFIPRWHLQFLKDTPANSFSANLDVFALWAYDAAHALAIAIEEVTWSTSNIDFQKSHTAPNNSTDLESLAVSQYGPKLCKALSTTRFNGIAGDFRLVDRQLQSSTFQIVNINGGATRTIGFWTPENGLCKKLGSSVNTGKGSISNGNLGPIIWPGDSLSVPKGWEIPTNGKKLRIAVPQKVGFTEFVKITKDPSTNITDVSGFSIDVFEAALEILPYALPYEFIPFAKPDGTTAGNNNDLCYQVSIGNFDAIVGDTTITANRSLFVDFTMPYTEAGIVMVVPVRDSNRKSAWAFLKPWRWDLWFTTACFFLFIGFVVWVLEHRINKHFRGPPSHQVGTSIWFSFSTMVFAQTARVVSNWARVVMIIWIFVLLVLTINYTASLTSLYTVQKLQPTVTDIKDLLKKGEKVGHVRNYVRDMLKQKGFDDSKLKRFTTVEEIDDALSKGSANGGVAGVIDETPNLKLFLAKYCNKYTMVGPFFRTDGFAFAFPKGSPFLQDVSQAVLNVTGGDKIMKIENKWFKKESSCQDLTNPNINSNGLGVDSFWVLFLIVAGASILALIIFVVSFIYRHKVIWSSEASIWCRIQKMLTIFNEKDLSYHTFNINEKEDEVTHALPNSSPESSVHQNLNQGNSNSVFSGSGEQQAARVSMSSCCNS</sequence>
<evidence type="ECO:0000256" key="3">
    <source>
        <dbReference type="ARBA" id="ARBA00011095"/>
    </source>
</evidence>
<feature type="transmembrane region" description="Helical" evidence="17">
    <location>
        <begin position="667"/>
        <end position="685"/>
    </location>
</feature>
<evidence type="ECO:0000313" key="21">
    <source>
        <dbReference type="Proteomes" id="UP000238479"/>
    </source>
</evidence>
<proteinExistence type="inferred from homology"/>
<keyword evidence="16" id="KW-1015">Disulfide bond</keyword>
<dbReference type="PANTHER" id="PTHR34836:SF1">
    <property type="entry name" value="OS09G0428600 PROTEIN"/>
    <property type="match status" value="1"/>
</dbReference>
<keyword evidence="13 15" id="KW-0407">Ion channel</keyword>
<comment type="function">
    <text evidence="15">Glutamate-gated receptor that probably acts as non-selective cation channel.</text>
</comment>
<comment type="similarity">
    <text evidence="2 15">Belongs to the glutamate-gated ion channel (TC 1.A.10.1) family.</text>
</comment>
<evidence type="ECO:0000256" key="9">
    <source>
        <dbReference type="ARBA" id="ARBA00023136"/>
    </source>
</evidence>
<keyword evidence="12 15" id="KW-1071">Ligand-gated ion channel</keyword>
<dbReference type="InterPro" id="IPR001320">
    <property type="entry name" value="Iontro_rcpt_C"/>
</dbReference>
<evidence type="ECO:0000256" key="1">
    <source>
        <dbReference type="ARBA" id="ARBA00004141"/>
    </source>
</evidence>
<dbReference type="OMA" id="IEMGQKS"/>
<gene>
    <name evidence="20" type="ORF">RchiOBHm_Chr6g0269951</name>
</gene>
<feature type="transmembrane region" description="Helical" evidence="17">
    <location>
        <begin position="848"/>
        <end position="872"/>
    </location>
</feature>
<dbReference type="FunFam" id="3.40.50.2300:FF:000081">
    <property type="entry name" value="Glutamate receptor"/>
    <property type="match status" value="1"/>
</dbReference>
<evidence type="ECO:0000256" key="5">
    <source>
        <dbReference type="ARBA" id="ARBA00022692"/>
    </source>
</evidence>
<dbReference type="Pfam" id="PF00060">
    <property type="entry name" value="Lig_chan"/>
    <property type="match status" value="1"/>
</dbReference>
<dbReference type="FunFam" id="3.40.190.10:FF:000195">
    <property type="entry name" value="Glutamate receptor 2.7"/>
    <property type="match status" value="1"/>
</dbReference>
<evidence type="ECO:0000256" key="14">
    <source>
        <dbReference type="ARBA" id="ARBA00049638"/>
    </source>
</evidence>
<dbReference type="AlphaFoldDB" id="A0A2P6PQN6"/>
<dbReference type="FunFam" id="1.10.287.70:FF:000037">
    <property type="entry name" value="Glutamate receptor"/>
    <property type="match status" value="1"/>
</dbReference>
<dbReference type="FunFam" id="3.40.50.2300:FF:000310">
    <property type="entry name" value="Glutamate receptor"/>
    <property type="match status" value="1"/>
</dbReference>
<dbReference type="Gene3D" id="3.40.50.2300">
    <property type="match status" value="3"/>
</dbReference>
<keyword evidence="8 15" id="KW-0406">Ion transport</keyword>
<dbReference type="FunFam" id="3.40.190.10:FF:000103">
    <property type="entry name" value="Glutamate receptor"/>
    <property type="match status" value="1"/>
</dbReference>
<dbReference type="CDD" id="cd19990">
    <property type="entry name" value="PBP1_GABAb_receptor_plant"/>
    <property type="match status" value="1"/>
</dbReference>
<dbReference type="PIRSF" id="PIRSF037090">
    <property type="entry name" value="Iontro_Glu-like_rcpt_pln"/>
    <property type="match status" value="1"/>
</dbReference>
<evidence type="ECO:0000256" key="11">
    <source>
        <dbReference type="ARBA" id="ARBA00023180"/>
    </source>
</evidence>
<name>A0A2P6PQN6_ROSCH</name>
<dbReference type="Gene3D" id="1.10.287.70">
    <property type="match status" value="1"/>
</dbReference>
<feature type="disulfide bond" evidence="16">
    <location>
        <begin position="774"/>
        <end position="830"/>
    </location>
</feature>
<keyword evidence="21" id="KW-1185">Reference proteome</keyword>
<dbReference type="PANTHER" id="PTHR34836">
    <property type="entry name" value="OS06G0188250 PROTEIN"/>
    <property type="match status" value="1"/>
</dbReference>
<evidence type="ECO:0000256" key="13">
    <source>
        <dbReference type="ARBA" id="ARBA00023303"/>
    </source>
</evidence>
<protein>
    <recommendedName>
        <fullName evidence="15">Glutamate receptor</fullName>
    </recommendedName>
</protein>
<organism evidence="20 21">
    <name type="scientific">Rosa chinensis</name>
    <name type="common">China rose</name>
    <dbReference type="NCBI Taxonomy" id="74649"/>
    <lineage>
        <taxon>Eukaryota</taxon>
        <taxon>Viridiplantae</taxon>
        <taxon>Streptophyta</taxon>
        <taxon>Embryophyta</taxon>
        <taxon>Tracheophyta</taxon>
        <taxon>Spermatophyta</taxon>
        <taxon>Magnoliopsida</taxon>
        <taxon>eudicotyledons</taxon>
        <taxon>Gunneridae</taxon>
        <taxon>Pentapetalae</taxon>
        <taxon>rosids</taxon>
        <taxon>fabids</taxon>
        <taxon>Rosales</taxon>
        <taxon>Rosaceae</taxon>
        <taxon>Rosoideae</taxon>
        <taxon>Rosoideae incertae sedis</taxon>
        <taxon>Rosa</taxon>
    </lineage>
</organism>
<dbReference type="SUPFAM" id="SSF53822">
    <property type="entry name" value="Periplasmic binding protein-like I"/>
    <property type="match status" value="1"/>
</dbReference>
<dbReference type="InterPro" id="IPR015683">
    <property type="entry name" value="Ionotropic_Glu_rcpt"/>
</dbReference>
<dbReference type="SMART" id="SM00079">
    <property type="entry name" value="PBPe"/>
    <property type="match status" value="1"/>
</dbReference>
<dbReference type="SUPFAM" id="SSF81324">
    <property type="entry name" value="Voltage-gated potassium channels"/>
    <property type="match status" value="1"/>
</dbReference>
<dbReference type="SUPFAM" id="SSF53850">
    <property type="entry name" value="Periplasmic binding protein-like II"/>
    <property type="match status" value="1"/>
</dbReference>
<evidence type="ECO:0000313" key="20">
    <source>
        <dbReference type="EMBL" id="PRQ24216.1"/>
    </source>
</evidence>
<feature type="transmembrane region" description="Helical" evidence="17">
    <location>
        <begin position="607"/>
        <end position="625"/>
    </location>
</feature>
<comment type="caution">
    <text evidence="20">The sequence shown here is derived from an EMBL/GenBank/DDBJ whole genome shotgun (WGS) entry which is preliminary data.</text>
</comment>
<evidence type="ECO:0000256" key="8">
    <source>
        <dbReference type="ARBA" id="ARBA00023065"/>
    </source>
</evidence>
<evidence type="ECO:0000256" key="16">
    <source>
        <dbReference type="PIRSR" id="PIRSR037090-50"/>
    </source>
</evidence>
<evidence type="ECO:0000259" key="19">
    <source>
        <dbReference type="SMART" id="SM00079"/>
    </source>
</evidence>
<feature type="signal peptide" evidence="18">
    <location>
        <begin position="1"/>
        <end position="32"/>
    </location>
</feature>
<keyword evidence="5 17" id="KW-0812">Transmembrane</keyword>
<keyword evidence="9 15" id="KW-0472">Membrane</keyword>
<evidence type="ECO:0000256" key="15">
    <source>
        <dbReference type="PIRNR" id="PIRNR037090"/>
    </source>
</evidence>